<protein>
    <submittedName>
        <fullName evidence="2">Uncharacterized protein</fullName>
    </submittedName>
</protein>
<evidence type="ECO:0000313" key="3">
    <source>
        <dbReference type="Proteomes" id="UP000672027"/>
    </source>
</evidence>
<evidence type="ECO:0000313" key="2">
    <source>
        <dbReference type="EMBL" id="QTR49801.1"/>
    </source>
</evidence>
<evidence type="ECO:0000256" key="1">
    <source>
        <dbReference type="SAM" id="SignalP"/>
    </source>
</evidence>
<gene>
    <name evidence="2" type="ORF">J8380_16490</name>
</gene>
<name>A0ABX7X2H6_9GAMM</name>
<proteinExistence type="predicted"/>
<dbReference type="Proteomes" id="UP000672027">
    <property type="component" value="Chromosome"/>
</dbReference>
<feature type="signal peptide" evidence="1">
    <location>
        <begin position="1"/>
        <end position="22"/>
    </location>
</feature>
<keyword evidence="1" id="KW-0732">Signal</keyword>
<dbReference type="RefSeq" id="WP_210226629.1">
    <property type="nucleotide sequence ID" value="NZ_CP072800.1"/>
</dbReference>
<feature type="chain" id="PRO_5047427656" evidence="1">
    <location>
        <begin position="23"/>
        <end position="101"/>
    </location>
</feature>
<sequence length="101" mass="10908">MDCKKSIIVVGGFMIAVASLLAASPAIHASAVYKIAMKRSHPDKPLTRDEILSAVEKRYTGRIMSLQAKPNGAAQDCHVARMMGAKPPYLGEYMTIEVACD</sequence>
<accession>A0ABX7X2H6</accession>
<reference evidence="2 3" key="1">
    <citation type="submission" date="2021-04" db="EMBL/GenBank/DDBJ databases">
        <title>Genomics, taxonomy and metabolism of representatives of sulfur bacteria of the genus Thiothrix: Thiothrix fructosivorans QT, Thiothrix unzii A1T and three new species, Thiothrix subterranea sp. nov., Thiothrix litoralis sp. nov. and 'Candidatus Thiothrix anitrata' sp. nov.</title>
        <authorList>
            <person name="Ravin N.V."/>
            <person name="Smolyakov D."/>
            <person name="Rudenko T.S."/>
            <person name="Mardanov A.V."/>
            <person name="Beletsky A.V."/>
            <person name="Markov N.D."/>
            <person name="Fomenkov A.I."/>
            <person name="Roberts R.J."/>
            <person name="Karnachuk O.V."/>
            <person name="Novikov A."/>
            <person name="Grabovich M.Y."/>
        </authorList>
    </citation>
    <scope>NUCLEOTIDE SEQUENCE [LARGE SCALE GENOMIC DNA]</scope>
    <source>
        <strain evidence="2 3">A52</strain>
    </source>
</reference>
<keyword evidence="3" id="KW-1185">Reference proteome</keyword>
<dbReference type="EMBL" id="CP072800">
    <property type="protein sequence ID" value="QTR49801.1"/>
    <property type="molecule type" value="Genomic_DNA"/>
</dbReference>
<organism evidence="2 3">
    <name type="scientific">Candidatus Thiothrix anitrata</name>
    <dbReference type="NCBI Taxonomy" id="2823902"/>
    <lineage>
        <taxon>Bacteria</taxon>
        <taxon>Pseudomonadati</taxon>
        <taxon>Pseudomonadota</taxon>
        <taxon>Gammaproteobacteria</taxon>
        <taxon>Thiotrichales</taxon>
        <taxon>Thiotrichaceae</taxon>
        <taxon>Thiothrix</taxon>
    </lineage>
</organism>